<keyword evidence="2" id="KW-0378">Hydrolase</keyword>
<dbReference type="RefSeq" id="XP_033683737.1">
    <property type="nucleotide sequence ID" value="XM_033821838.1"/>
</dbReference>
<organism evidence="4 5">
    <name type="scientific">Trematosphaeria pertusa</name>
    <dbReference type="NCBI Taxonomy" id="390896"/>
    <lineage>
        <taxon>Eukaryota</taxon>
        <taxon>Fungi</taxon>
        <taxon>Dikarya</taxon>
        <taxon>Ascomycota</taxon>
        <taxon>Pezizomycotina</taxon>
        <taxon>Dothideomycetes</taxon>
        <taxon>Pleosporomycetidae</taxon>
        <taxon>Pleosporales</taxon>
        <taxon>Massarineae</taxon>
        <taxon>Trematosphaeriaceae</taxon>
        <taxon>Trematosphaeria</taxon>
    </lineage>
</organism>
<dbReference type="GeneID" id="54575168"/>
<evidence type="ECO:0000256" key="1">
    <source>
        <dbReference type="ARBA" id="ARBA00006336"/>
    </source>
</evidence>
<proteinExistence type="inferred from homology"/>
<dbReference type="SUPFAM" id="SSF52499">
    <property type="entry name" value="Isochorismatase-like hydrolases"/>
    <property type="match status" value="1"/>
</dbReference>
<dbReference type="PANTHER" id="PTHR43540:SF9">
    <property type="entry name" value="FAMILY HYDROLASE, PUTATIVE (AFU_ORTHOLOGUE AFUA_2G08700)-RELATED"/>
    <property type="match status" value="1"/>
</dbReference>
<dbReference type="Pfam" id="PF00857">
    <property type="entry name" value="Isochorismatase"/>
    <property type="match status" value="1"/>
</dbReference>
<feature type="domain" description="Isochorismatase-like" evidence="3">
    <location>
        <begin position="71"/>
        <end position="289"/>
    </location>
</feature>
<dbReference type="InterPro" id="IPR000868">
    <property type="entry name" value="Isochorismatase-like_dom"/>
</dbReference>
<gene>
    <name evidence="4" type="ORF">BU26DRAFT_304954</name>
</gene>
<reference evidence="4" key="1">
    <citation type="journal article" date="2020" name="Stud. Mycol.">
        <title>101 Dothideomycetes genomes: a test case for predicting lifestyles and emergence of pathogens.</title>
        <authorList>
            <person name="Haridas S."/>
            <person name="Albert R."/>
            <person name="Binder M."/>
            <person name="Bloem J."/>
            <person name="Labutti K."/>
            <person name="Salamov A."/>
            <person name="Andreopoulos B."/>
            <person name="Baker S."/>
            <person name="Barry K."/>
            <person name="Bills G."/>
            <person name="Bluhm B."/>
            <person name="Cannon C."/>
            <person name="Castanera R."/>
            <person name="Culley D."/>
            <person name="Daum C."/>
            <person name="Ezra D."/>
            <person name="Gonzalez J."/>
            <person name="Henrissat B."/>
            <person name="Kuo A."/>
            <person name="Liang C."/>
            <person name="Lipzen A."/>
            <person name="Lutzoni F."/>
            <person name="Magnuson J."/>
            <person name="Mondo S."/>
            <person name="Nolan M."/>
            <person name="Ohm R."/>
            <person name="Pangilinan J."/>
            <person name="Park H.-J."/>
            <person name="Ramirez L."/>
            <person name="Alfaro M."/>
            <person name="Sun H."/>
            <person name="Tritt A."/>
            <person name="Yoshinaga Y."/>
            <person name="Zwiers L.-H."/>
            <person name="Turgeon B."/>
            <person name="Goodwin S."/>
            <person name="Spatafora J."/>
            <person name="Crous P."/>
            <person name="Grigoriev I."/>
        </authorList>
    </citation>
    <scope>NUCLEOTIDE SEQUENCE</scope>
    <source>
        <strain evidence="4">CBS 122368</strain>
    </source>
</reference>
<dbReference type="CDD" id="cd00431">
    <property type="entry name" value="cysteine_hydrolases"/>
    <property type="match status" value="1"/>
</dbReference>
<keyword evidence="5" id="KW-1185">Reference proteome</keyword>
<dbReference type="InterPro" id="IPR036380">
    <property type="entry name" value="Isochorismatase-like_sf"/>
</dbReference>
<evidence type="ECO:0000313" key="4">
    <source>
        <dbReference type="EMBL" id="KAF2248733.1"/>
    </source>
</evidence>
<comment type="similarity">
    <text evidence="1">Belongs to the isochorismatase family.</text>
</comment>
<dbReference type="OrthoDB" id="167809at2759"/>
<dbReference type="PANTHER" id="PTHR43540">
    <property type="entry name" value="PEROXYUREIDOACRYLATE/UREIDOACRYLATE AMIDOHYDROLASE-RELATED"/>
    <property type="match status" value="1"/>
</dbReference>
<evidence type="ECO:0000313" key="5">
    <source>
        <dbReference type="Proteomes" id="UP000800094"/>
    </source>
</evidence>
<name>A0A6A6IGR8_9PLEO</name>
<evidence type="ECO:0000259" key="3">
    <source>
        <dbReference type="Pfam" id="PF00857"/>
    </source>
</evidence>
<evidence type="ECO:0000256" key="2">
    <source>
        <dbReference type="ARBA" id="ARBA00022801"/>
    </source>
</evidence>
<dbReference type="Gene3D" id="3.40.50.850">
    <property type="entry name" value="Isochorismatase-like"/>
    <property type="match status" value="1"/>
</dbReference>
<protein>
    <submittedName>
        <fullName evidence="4">Isochorismatase family protein</fullName>
    </submittedName>
</protein>
<dbReference type="InterPro" id="IPR050272">
    <property type="entry name" value="Isochorismatase-like_hydrls"/>
</dbReference>
<dbReference type="AlphaFoldDB" id="A0A6A6IGR8"/>
<dbReference type="Proteomes" id="UP000800094">
    <property type="component" value="Unassembled WGS sequence"/>
</dbReference>
<dbReference type="EMBL" id="ML987195">
    <property type="protein sequence ID" value="KAF2248733.1"/>
    <property type="molecule type" value="Genomic_DNA"/>
</dbReference>
<accession>A0A6A6IGR8</accession>
<sequence length="312" mass="33990">MAASSDHFRTLENASDKKLLVVGHDQSNFWSFDQRTGWDLTHPATPSTPPSNPGLKLSTTTTPITIDPNKSALLIIDMQNYFLSSAMGRKNGEGHEAEAALLEEAIPAARKAGIQIVHLTWGISEEELAVLPPVIFRIFGFDFDATNCMIEEFENGREKESKGDGGIGEPIGDVTLPDGSVVEAGRLLMRDQWNTELHDPLKADFEASQNTSLPDLRFHKARRSGLWGGSTPCVEFLKEKGIKALLFSGVNTDQCVLATIQDASNHGFDTVLLRDGCGTTSPDYARKTAEYNCRKSWGFVSSCKALSDGAAN</sequence>
<dbReference type="GO" id="GO:0016787">
    <property type="term" value="F:hydrolase activity"/>
    <property type="evidence" value="ECO:0007669"/>
    <property type="project" value="UniProtKB-KW"/>
</dbReference>